<dbReference type="GO" id="GO:0015035">
    <property type="term" value="F:protein-disulfide reductase activity"/>
    <property type="evidence" value="ECO:0007669"/>
    <property type="project" value="InterPro"/>
</dbReference>
<evidence type="ECO:0000256" key="2">
    <source>
        <dbReference type="ARBA" id="ARBA00022982"/>
    </source>
</evidence>
<dbReference type="FunFam" id="3.40.30.10:FF:000001">
    <property type="entry name" value="Thioredoxin"/>
    <property type="match status" value="1"/>
</dbReference>
<proteinExistence type="predicted"/>
<feature type="compositionally biased region" description="Basic and acidic residues" evidence="5">
    <location>
        <begin position="14"/>
        <end position="26"/>
    </location>
</feature>
<dbReference type="KEGG" id="hlt:I7X12_20110"/>
<dbReference type="RefSeq" id="WP_198061780.1">
    <property type="nucleotide sequence ID" value="NZ_CP065856.1"/>
</dbReference>
<dbReference type="PANTHER" id="PTHR45663">
    <property type="entry name" value="GEO12009P1"/>
    <property type="match status" value="1"/>
</dbReference>
<evidence type="ECO:0000256" key="1">
    <source>
        <dbReference type="ARBA" id="ARBA00022448"/>
    </source>
</evidence>
<accession>A0A7T3KV58</accession>
<dbReference type="GO" id="GO:0005737">
    <property type="term" value="C:cytoplasm"/>
    <property type="evidence" value="ECO:0007669"/>
    <property type="project" value="TreeGrafter"/>
</dbReference>
<dbReference type="NCBIfam" id="TIGR01068">
    <property type="entry name" value="thioredoxin"/>
    <property type="match status" value="1"/>
</dbReference>
<dbReference type="InterPro" id="IPR036249">
    <property type="entry name" value="Thioredoxin-like_sf"/>
</dbReference>
<keyword evidence="3" id="KW-1015">Disulfide bond</keyword>
<dbReference type="Pfam" id="PF00085">
    <property type="entry name" value="Thioredoxin"/>
    <property type="match status" value="1"/>
</dbReference>
<protein>
    <submittedName>
        <fullName evidence="7">Thioredoxin</fullName>
    </submittedName>
</protein>
<dbReference type="SUPFAM" id="SSF52833">
    <property type="entry name" value="Thioredoxin-like"/>
    <property type="match status" value="1"/>
</dbReference>
<sequence length="154" mass="16615">MSDASDDATDEELERIRERKRERLEAGESSTLSGDSATDESEPGVGGVATPDDPVHIETESEFEETVAEGVVLVDFYADWCGPCKMLEPIVEDIAETTDATVAKVDVDAHQGLAREYGVQGVPTLVLFVDGEPAERRVGVQDEGALRELVGQHV</sequence>
<name>A0A7T3KV58_9EURY</name>
<keyword evidence="1" id="KW-0813">Transport</keyword>
<dbReference type="OrthoDB" id="35385at2157"/>
<dbReference type="AlphaFoldDB" id="A0A7T3KV58"/>
<evidence type="ECO:0000313" key="8">
    <source>
        <dbReference type="Proteomes" id="UP000595001"/>
    </source>
</evidence>
<evidence type="ECO:0000256" key="3">
    <source>
        <dbReference type="ARBA" id="ARBA00023157"/>
    </source>
</evidence>
<dbReference type="CDD" id="cd02947">
    <property type="entry name" value="TRX_family"/>
    <property type="match status" value="1"/>
</dbReference>
<dbReference type="InterPro" id="IPR017937">
    <property type="entry name" value="Thioredoxin_CS"/>
</dbReference>
<feature type="domain" description="Thioredoxin" evidence="6">
    <location>
        <begin position="31"/>
        <end position="154"/>
    </location>
</feature>
<evidence type="ECO:0000256" key="4">
    <source>
        <dbReference type="ARBA" id="ARBA00023284"/>
    </source>
</evidence>
<keyword evidence="2" id="KW-0249">Electron transport</keyword>
<keyword evidence="4" id="KW-0676">Redox-active center</keyword>
<feature type="compositionally biased region" description="Acidic residues" evidence="5">
    <location>
        <begin position="1"/>
        <end position="13"/>
    </location>
</feature>
<dbReference type="Gene3D" id="3.40.30.10">
    <property type="entry name" value="Glutaredoxin"/>
    <property type="match status" value="1"/>
</dbReference>
<dbReference type="Proteomes" id="UP000595001">
    <property type="component" value="Chromosome"/>
</dbReference>
<dbReference type="PRINTS" id="PR00421">
    <property type="entry name" value="THIOREDOXIN"/>
</dbReference>
<dbReference type="PROSITE" id="PS00194">
    <property type="entry name" value="THIOREDOXIN_1"/>
    <property type="match status" value="1"/>
</dbReference>
<dbReference type="InterPro" id="IPR013766">
    <property type="entry name" value="Thioredoxin_domain"/>
</dbReference>
<feature type="region of interest" description="Disordered" evidence="5">
    <location>
        <begin position="1"/>
        <end position="54"/>
    </location>
</feature>
<gene>
    <name evidence="7" type="primary">trxA</name>
    <name evidence="7" type="ORF">I7X12_20110</name>
</gene>
<organism evidence="7 8">
    <name type="scientific">Halosimplex litoreum</name>
    <dbReference type="NCBI Taxonomy" id="1198301"/>
    <lineage>
        <taxon>Archaea</taxon>
        <taxon>Methanobacteriati</taxon>
        <taxon>Methanobacteriota</taxon>
        <taxon>Stenosarchaea group</taxon>
        <taxon>Halobacteria</taxon>
        <taxon>Halobacteriales</taxon>
        <taxon>Haloarculaceae</taxon>
        <taxon>Halosimplex</taxon>
    </lineage>
</organism>
<dbReference type="PROSITE" id="PS51352">
    <property type="entry name" value="THIOREDOXIN_2"/>
    <property type="match status" value="1"/>
</dbReference>
<dbReference type="InterPro" id="IPR005746">
    <property type="entry name" value="Thioredoxin"/>
</dbReference>
<dbReference type="PANTHER" id="PTHR45663:SF11">
    <property type="entry name" value="GEO12009P1"/>
    <property type="match status" value="1"/>
</dbReference>
<reference evidence="7 8" key="1">
    <citation type="submission" date="2020-12" db="EMBL/GenBank/DDBJ databases">
        <title>Halosimplex halophilum sp. nov. and Halosimplex salinum sp. nov., two new members of the genus Halosimplex.</title>
        <authorList>
            <person name="Cui H.L."/>
        </authorList>
    </citation>
    <scope>NUCLEOTIDE SEQUENCE [LARGE SCALE GENOMIC DNA]</scope>
    <source>
        <strain evidence="7 8">YGH94</strain>
    </source>
</reference>
<evidence type="ECO:0000256" key="5">
    <source>
        <dbReference type="SAM" id="MobiDB-lite"/>
    </source>
</evidence>
<keyword evidence="8" id="KW-1185">Reference proteome</keyword>
<evidence type="ECO:0000313" key="7">
    <source>
        <dbReference type="EMBL" id="QPV62984.1"/>
    </source>
</evidence>
<evidence type="ECO:0000259" key="6">
    <source>
        <dbReference type="PROSITE" id="PS51352"/>
    </source>
</evidence>
<dbReference type="GeneID" id="60590849"/>
<dbReference type="EMBL" id="CP065856">
    <property type="protein sequence ID" value="QPV62984.1"/>
    <property type="molecule type" value="Genomic_DNA"/>
</dbReference>